<dbReference type="Gramene" id="mRNA:HanXRQr2_Chr16g0730511">
    <property type="protein sequence ID" value="mRNA:HanXRQr2_Chr16g0730511"/>
    <property type="gene ID" value="HanXRQr2_Chr16g0730511"/>
</dbReference>
<evidence type="ECO:0000313" key="3">
    <source>
        <dbReference type="Proteomes" id="UP000215914"/>
    </source>
</evidence>
<evidence type="ECO:0000313" key="1">
    <source>
        <dbReference type="EMBL" id="KAF5758549.1"/>
    </source>
</evidence>
<sequence length="61" mass="7360">MHQRCHYTAEDALRRFKIWTGRPRVNNYLWFVEISIDKSNDFVRVKGAMDMKLLTTTLRTK</sequence>
<name>A0A251RX23_HELAN</name>
<keyword evidence="3" id="KW-1185">Reference proteome</keyword>
<dbReference type="EMBL" id="CM007905">
    <property type="protein sequence ID" value="OTF90802.1"/>
    <property type="molecule type" value="Genomic_DNA"/>
</dbReference>
<proteinExistence type="predicted"/>
<dbReference type="Proteomes" id="UP000215914">
    <property type="component" value="Chromosome 16"/>
</dbReference>
<dbReference type="EMBL" id="MNCJ02000331">
    <property type="protein sequence ID" value="KAF5758549.1"/>
    <property type="molecule type" value="Genomic_DNA"/>
</dbReference>
<reference evidence="1" key="3">
    <citation type="submission" date="2020-06" db="EMBL/GenBank/DDBJ databases">
        <title>Helianthus annuus Genome sequencing and assembly Release 2.</title>
        <authorList>
            <person name="Gouzy J."/>
            <person name="Langlade N."/>
            <person name="Munos S."/>
        </authorList>
    </citation>
    <scope>NUCLEOTIDE SEQUENCE</scope>
    <source>
        <tissue evidence="1">Leaves</tissue>
    </source>
</reference>
<reference evidence="1 3" key="1">
    <citation type="journal article" date="2017" name="Nature">
        <title>The sunflower genome provides insights into oil metabolism, flowering and Asterid evolution.</title>
        <authorList>
            <person name="Badouin H."/>
            <person name="Gouzy J."/>
            <person name="Grassa C.J."/>
            <person name="Murat F."/>
            <person name="Staton S.E."/>
            <person name="Cottret L."/>
            <person name="Lelandais-Briere C."/>
            <person name="Owens G.L."/>
            <person name="Carrere S."/>
            <person name="Mayjonade B."/>
            <person name="Legrand L."/>
            <person name="Gill N."/>
            <person name="Kane N.C."/>
            <person name="Bowers J.E."/>
            <person name="Hubner S."/>
            <person name="Bellec A."/>
            <person name="Berard A."/>
            <person name="Berges H."/>
            <person name="Blanchet N."/>
            <person name="Boniface M.C."/>
            <person name="Brunel D."/>
            <person name="Catrice O."/>
            <person name="Chaidir N."/>
            <person name="Claudel C."/>
            <person name="Donnadieu C."/>
            <person name="Faraut T."/>
            <person name="Fievet G."/>
            <person name="Helmstetter N."/>
            <person name="King M."/>
            <person name="Knapp S.J."/>
            <person name="Lai Z."/>
            <person name="Le Paslier M.C."/>
            <person name="Lippi Y."/>
            <person name="Lorenzon L."/>
            <person name="Mandel J.R."/>
            <person name="Marage G."/>
            <person name="Marchand G."/>
            <person name="Marquand E."/>
            <person name="Bret-Mestries E."/>
            <person name="Morien E."/>
            <person name="Nambeesan S."/>
            <person name="Nguyen T."/>
            <person name="Pegot-Espagnet P."/>
            <person name="Pouilly N."/>
            <person name="Raftis F."/>
            <person name="Sallet E."/>
            <person name="Schiex T."/>
            <person name="Thomas J."/>
            <person name="Vandecasteele C."/>
            <person name="Vares D."/>
            <person name="Vear F."/>
            <person name="Vautrin S."/>
            <person name="Crespi M."/>
            <person name="Mangin B."/>
            <person name="Burke J.M."/>
            <person name="Salse J."/>
            <person name="Munos S."/>
            <person name="Vincourt P."/>
            <person name="Rieseberg L.H."/>
            <person name="Langlade N.B."/>
        </authorList>
    </citation>
    <scope>NUCLEOTIDE SEQUENCE [LARGE SCALE GENOMIC DNA]</scope>
    <source>
        <strain evidence="3">cv. SF193</strain>
        <tissue evidence="1">Leaves</tissue>
    </source>
</reference>
<organism evidence="2 3">
    <name type="scientific">Helianthus annuus</name>
    <name type="common">Common sunflower</name>
    <dbReference type="NCBI Taxonomy" id="4232"/>
    <lineage>
        <taxon>Eukaryota</taxon>
        <taxon>Viridiplantae</taxon>
        <taxon>Streptophyta</taxon>
        <taxon>Embryophyta</taxon>
        <taxon>Tracheophyta</taxon>
        <taxon>Spermatophyta</taxon>
        <taxon>Magnoliopsida</taxon>
        <taxon>eudicotyledons</taxon>
        <taxon>Gunneridae</taxon>
        <taxon>Pentapetalae</taxon>
        <taxon>asterids</taxon>
        <taxon>campanulids</taxon>
        <taxon>Asterales</taxon>
        <taxon>Asteraceae</taxon>
        <taxon>Asteroideae</taxon>
        <taxon>Heliantheae alliance</taxon>
        <taxon>Heliantheae</taxon>
        <taxon>Helianthus</taxon>
    </lineage>
</organism>
<dbReference type="AlphaFoldDB" id="A0A251RX23"/>
<evidence type="ECO:0000313" key="2">
    <source>
        <dbReference type="EMBL" id="OTF90802.1"/>
    </source>
</evidence>
<reference evidence="2" key="2">
    <citation type="submission" date="2017-02" db="EMBL/GenBank/DDBJ databases">
        <title>Sunflower complete genome.</title>
        <authorList>
            <person name="Langlade N."/>
            <person name="Munos S."/>
        </authorList>
    </citation>
    <scope>NUCLEOTIDE SEQUENCE [LARGE SCALE GENOMIC DNA]</scope>
    <source>
        <tissue evidence="2">Leaves</tissue>
    </source>
</reference>
<dbReference type="InParanoid" id="A0A251RX23"/>
<accession>A0A251RX23</accession>
<protein>
    <submittedName>
        <fullName evidence="2">Uncharacterized protein</fullName>
    </submittedName>
</protein>
<gene>
    <name evidence="2" type="ORF">HannXRQ_Chr16g0503581</name>
    <name evidence="1" type="ORF">HanXRQr2_Chr16g0730511</name>
</gene>